<reference evidence="3" key="1">
    <citation type="journal article" date="2017" name="Cell">
        <title>Insights into land plant evolution garnered from the Marchantia polymorpha genome.</title>
        <authorList>
            <person name="Bowman J.L."/>
            <person name="Kohchi T."/>
            <person name="Yamato K.T."/>
            <person name="Jenkins J."/>
            <person name="Shu S."/>
            <person name="Ishizaki K."/>
            <person name="Yamaoka S."/>
            <person name="Nishihama R."/>
            <person name="Nakamura Y."/>
            <person name="Berger F."/>
            <person name="Adam C."/>
            <person name="Aki S.S."/>
            <person name="Althoff F."/>
            <person name="Araki T."/>
            <person name="Arteaga-Vazquez M.A."/>
            <person name="Balasubrmanian S."/>
            <person name="Barry K."/>
            <person name="Bauer D."/>
            <person name="Boehm C.R."/>
            <person name="Briginshaw L."/>
            <person name="Caballero-Perez J."/>
            <person name="Catarino B."/>
            <person name="Chen F."/>
            <person name="Chiyoda S."/>
            <person name="Chovatia M."/>
            <person name="Davies K.M."/>
            <person name="Delmans M."/>
            <person name="Demura T."/>
            <person name="Dierschke T."/>
            <person name="Dolan L."/>
            <person name="Dorantes-Acosta A.E."/>
            <person name="Eklund D.M."/>
            <person name="Florent S.N."/>
            <person name="Flores-Sandoval E."/>
            <person name="Fujiyama A."/>
            <person name="Fukuzawa H."/>
            <person name="Galik B."/>
            <person name="Grimanelli D."/>
            <person name="Grimwood J."/>
            <person name="Grossniklaus U."/>
            <person name="Hamada T."/>
            <person name="Haseloff J."/>
            <person name="Hetherington A.J."/>
            <person name="Higo A."/>
            <person name="Hirakawa Y."/>
            <person name="Hundley H.N."/>
            <person name="Ikeda Y."/>
            <person name="Inoue K."/>
            <person name="Inoue S.I."/>
            <person name="Ishida S."/>
            <person name="Jia Q."/>
            <person name="Kakita M."/>
            <person name="Kanazawa T."/>
            <person name="Kawai Y."/>
            <person name="Kawashima T."/>
            <person name="Kennedy M."/>
            <person name="Kinose K."/>
            <person name="Kinoshita T."/>
            <person name="Kohara Y."/>
            <person name="Koide E."/>
            <person name="Komatsu K."/>
            <person name="Kopischke S."/>
            <person name="Kubo M."/>
            <person name="Kyozuka J."/>
            <person name="Lagercrantz U."/>
            <person name="Lin S.S."/>
            <person name="Lindquist E."/>
            <person name="Lipzen A.M."/>
            <person name="Lu C.W."/>
            <person name="De Luna E."/>
            <person name="Martienssen R.A."/>
            <person name="Minamino N."/>
            <person name="Mizutani M."/>
            <person name="Mizutani M."/>
            <person name="Mochizuki N."/>
            <person name="Monte I."/>
            <person name="Mosher R."/>
            <person name="Nagasaki H."/>
            <person name="Nakagami H."/>
            <person name="Naramoto S."/>
            <person name="Nishitani K."/>
            <person name="Ohtani M."/>
            <person name="Okamoto T."/>
            <person name="Okumura M."/>
            <person name="Phillips J."/>
            <person name="Pollak B."/>
            <person name="Reinders A."/>
            <person name="Rovekamp M."/>
            <person name="Sano R."/>
            <person name="Sawa S."/>
            <person name="Schmid M.W."/>
            <person name="Shirakawa M."/>
            <person name="Solano R."/>
            <person name="Spunde A."/>
            <person name="Suetsugu N."/>
            <person name="Sugano S."/>
            <person name="Sugiyama A."/>
            <person name="Sun R."/>
            <person name="Suzuki Y."/>
            <person name="Takenaka M."/>
            <person name="Takezawa D."/>
            <person name="Tomogane H."/>
            <person name="Tsuzuki M."/>
            <person name="Ueda T."/>
            <person name="Umeda M."/>
            <person name="Ward J.M."/>
            <person name="Watanabe Y."/>
            <person name="Yazaki K."/>
            <person name="Yokoyama R."/>
            <person name="Yoshitake Y."/>
            <person name="Yotsui I."/>
            <person name="Zachgo S."/>
            <person name="Schmutz J."/>
        </authorList>
    </citation>
    <scope>NUCLEOTIDE SEQUENCE [LARGE SCALE GENOMIC DNA]</scope>
    <source>
        <strain evidence="3">Tak-1</strain>
    </source>
</reference>
<evidence type="ECO:0000256" key="1">
    <source>
        <dbReference type="SAM" id="MobiDB-lite"/>
    </source>
</evidence>
<feature type="region of interest" description="Disordered" evidence="1">
    <location>
        <begin position="309"/>
        <end position="369"/>
    </location>
</feature>
<dbReference type="AlphaFoldDB" id="A0A2R6WK83"/>
<feature type="region of interest" description="Disordered" evidence="1">
    <location>
        <begin position="173"/>
        <end position="194"/>
    </location>
</feature>
<protein>
    <submittedName>
        <fullName evidence="2">Uncharacterized protein</fullName>
    </submittedName>
</protein>
<dbReference type="Proteomes" id="UP000244005">
    <property type="component" value="Unassembled WGS sequence"/>
</dbReference>
<feature type="region of interest" description="Disordered" evidence="1">
    <location>
        <begin position="260"/>
        <end position="292"/>
    </location>
</feature>
<sequence>MGRVNPVEEVNHVKRRGQSSSRGSLTHMMSTYNQHGADNLGIWLTNAKEAAAKIREATNRKRQEKKEKYVQFVKDMHQRLAESSKKMRVASGRIPPAKTSYTVQAARNRIKIPRLNVAEDTEDMLKQQASRMEDVRSFLESQLRKKTKTSSTTTRLRDVKYRECMIHATKTQNEEPPLQRAVKRSWDRPSATMDNEELGLSPIVKPFLVMLPTTPVAQKPELVKSEPCTPRALDGWNIPTSFSALDMRCVEEFLDTALEASPKPEPEPEPALLNSKGPPLDLPTHNDHPDVQKPETLAQKLSAERKLQTNARLLRRAVSSDPSTKGCERLRSKSNAENESLDKRVRSQNCNGTMSLVPSPTASNLNRSDAECTQHSSDDLVHCPRLRIEDGVTTCSMGVVVLRGRHEYEVRGQAQQYFSDVWKCAMLAERRCASERAHLLFEAKKKRLEQLQIEKQQSSILLRQRALQKQRIAVQTHLELVAELKARREGVIMRNRVLEKKRFANALRAIRVEKLQGYGLQIPPLCDCNHGEDPMNFQYIKKCHRDCRLHNNFADYTLQLESTLQHLLDELTYGLRTQNK</sequence>
<feature type="compositionally biased region" description="Polar residues" evidence="1">
    <location>
        <begin position="347"/>
        <end position="367"/>
    </location>
</feature>
<dbReference type="OrthoDB" id="10419016at2759"/>
<organism evidence="2 3">
    <name type="scientific">Marchantia polymorpha</name>
    <name type="common">Common liverwort</name>
    <name type="synonym">Marchantia aquatica</name>
    <dbReference type="NCBI Taxonomy" id="3197"/>
    <lineage>
        <taxon>Eukaryota</taxon>
        <taxon>Viridiplantae</taxon>
        <taxon>Streptophyta</taxon>
        <taxon>Embryophyta</taxon>
        <taxon>Marchantiophyta</taxon>
        <taxon>Marchantiopsida</taxon>
        <taxon>Marchantiidae</taxon>
        <taxon>Marchantiales</taxon>
        <taxon>Marchantiaceae</taxon>
        <taxon>Marchantia</taxon>
    </lineage>
</organism>
<dbReference type="EMBL" id="KZ772754">
    <property type="protein sequence ID" value="PTQ34231.1"/>
    <property type="molecule type" value="Genomic_DNA"/>
</dbReference>
<accession>A0A2R6WK83</accession>
<name>A0A2R6WK83_MARPO</name>
<feature type="compositionally biased region" description="Basic and acidic residues" evidence="1">
    <location>
        <begin position="326"/>
        <end position="345"/>
    </location>
</feature>
<keyword evidence="3" id="KW-1185">Reference proteome</keyword>
<evidence type="ECO:0000313" key="3">
    <source>
        <dbReference type="Proteomes" id="UP000244005"/>
    </source>
</evidence>
<proteinExistence type="predicted"/>
<evidence type="ECO:0000313" key="2">
    <source>
        <dbReference type="EMBL" id="PTQ34231.1"/>
    </source>
</evidence>
<gene>
    <name evidence="2" type="ORF">MARPO_0082s0066</name>
</gene>
<feature type="region of interest" description="Disordered" evidence="1">
    <location>
        <begin position="1"/>
        <end position="26"/>
    </location>
</feature>
<dbReference type="Gramene" id="Mp2g15690.1">
    <property type="protein sequence ID" value="Mp2g15690.1.cds"/>
    <property type="gene ID" value="Mp2g15690"/>
</dbReference>